<gene>
    <name evidence="9" type="ORF">J7T54_008100</name>
</gene>
<dbReference type="AlphaFoldDB" id="A0A9P9Y7N9"/>
<dbReference type="GeneID" id="75834572"/>
<dbReference type="PANTHER" id="PTHR33048:SF105">
    <property type="match status" value="1"/>
</dbReference>
<evidence type="ECO:0000256" key="7">
    <source>
        <dbReference type="SAM" id="Phobius"/>
    </source>
</evidence>
<reference evidence="9" key="1">
    <citation type="journal article" date="2021" name="J Fungi (Basel)">
        <title>Genomic and Metabolomic Analyses of the Marine Fungus Emericellopsis cladophorae: Insights into Saltwater Adaptability Mechanisms and Its Biosynthetic Potential.</title>
        <authorList>
            <person name="Goncalves M.F.M."/>
            <person name="Hilario S."/>
            <person name="Van de Peer Y."/>
            <person name="Esteves A.C."/>
            <person name="Alves A."/>
        </authorList>
    </citation>
    <scope>NUCLEOTIDE SEQUENCE</scope>
    <source>
        <strain evidence="9">MUM 19.33</strain>
    </source>
</reference>
<feature type="transmembrane region" description="Helical" evidence="7">
    <location>
        <begin position="200"/>
        <end position="223"/>
    </location>
</feature>
<evidence type="ECO:0000256" key="1">
    <source>
        <dbReference type="ARBA" id="ARBA00004141"/>
    </source>
</evidence>
<dbReference type="PANTHER" id="PTHR33048">
    <property type="entry name" value="PTH11-LIKE INTEGRAL MEMBRANE PROTEIN (AFU_ORTHOLOGUE AFUA_5G11245)"/>
    <property type="match status" value="1"/>
</dbReference>
<feature type="region of interest" description="Disordered" evidence="6">
    <location>
        <begin position="317"/>
        <end position="366"/>
    </location>
</feature>
<accession>A0A9P9Y7N9</accession>
<feature type="domain" description="Rhodopsin" evidence="8">
    <location>
        <begin position="43"/>
        <end position="294"/>
    </location>
</feature>
<dbReference type="EMBL" id="JAGIXG020000003">
    <property type="protein sequence ID" value="KAI6785006.1"/>
    <property type="molecule type" value="Genomic_DNA"/>
</dbReference>
<feature type="transmembrane region" description="Helical" evidence="7">
    <location>
        <begin position="235"/>
        <end position="257"/>
    </location>
</feature>
<evidence type="ECO:0000256" key="2">
    <source>
        <dbReference type="ARBA" id="ARBA00022692"/>
    </source>
</evidence>
<feature type="transmembrane region" description="Helical" evidence="7">
    <location>
        <begin position="61"/>
        <end position="80"/>
    </location>
</feature>
<dbReference type="GO" id="GO:0016020">
    <property type="term" value="C:membrane"/>
    <property type="evidence" value="ECO:0007669"/>
    <property type="project" value="UniProtKB-SubCell"/>
</dbReference>
<sequence>MFSADSSQAAEAAAAAAAAAAFRSLTIEIWTLYAVAVASTFLRTYARVRAVGWKGMGWDDYLVWVGVIFYTCQSALGWSIGNSANGLANNNMTPAQRASLSPHSQEYQMRVLGSQIQVAGWTVYSCLIWALKLSMLAFFTRLTNGLGRPYRIRINLGFALVLGTFLAAILVIFVGCRPFHHYWQINPDPGNSCQAAISRPIIWTSFAANVTTDIYLILIPLPMLWKSTLRTAKKIASSIVLGAGIFVLVCATLKSVFVLVDPVDGAQLAGSWGIREAFTAVMVTNLPMIFPLFKTWLKPWFESALRSTSQKKTYELRNPSGFRTIGGGGTAGEGSGPSHAYSNNRSRIGHGAGAGSSSHGMSTNMTFDNDSEEMMVEDHKMGTIQVTVDNNTRQQSHPATGIMVSNQVEITHEDRSSQVTSTEVSDAPTQKVRDAW</sequence>
<comment type="caution">
    <text evidence="9">The sequence shown here is derived from an EMBL/GenBank/DDBJ whole genome shotgun (WGS) entry which is preliminary data.</text>
</comment>
<feature type="compositionally biased region" description="Polar residues" evidence="6">
    <location>
        <begin position="417"/>
        <end position="428"/>
    </location>
</feature>
<feature type="transmembrane region" description="Helical" evidence="7">
    <location>
        <begin position="12"/>
        <end position="41"/>
    </location>
</feature>
<evidence type="ECO:0000313" key="10">
    <source>
        <dbReference type="Proteomes" id="UP001055219"/>
    </source>
</evidence>
<evidence type="ECO:0000256" key="3">
    <source>
        <dbReference type="ARBA" id="ARBA00022989"/>
    </source>
</evidence>
<dbReference type="Pfam" id="PF20684">
    <property type="entry name" value="Fung_rhodopsin"/>
    <property type="match status" value="1"/>
</dbReference>
<keyword evidence="3 7" id="KW-1133">Transmembrane helix</keyword>
<protein>
    <recommendedName>
        <fullName evidence="8">Rhodopsin domain-containing protein</fullName>
    </recommendedName>
</protein>
<reference evidence="9" key="2">
    <citation type="submission" date="2022-07" db="EMBL/GenBank/DDBJ databases">
        <authorList>
            <person name="Goncalves M.F.M."/>
            <person name="Hilario S."/>
            <person name="Van De Peer Y."/>
            <person name="Esteves A.C."/>
            <person name="Alves A."/>
        </authorList>
    </citation>
    <scope>NUCLEOTIDE SEQUENCE</scope>
    <source>
        <strain evidence="9">MUM 19.33</strain>
    </source>
</reference>
<organism evidence="9 10">
    <name type="scientific">Emericellopsis cladophorae</name>
    <dbReference type="NCBI Taxonomy" id="2686198"/>
    <lineage>
        <taxon>Eukaryota</taxon>
        <taxon>Fungi</taxon>
        <taxon>Dikarya</taxon>
        <taxon>Ascomycota</taxon>
        <taxon>Pezizomycotina</taxon>
        <taxon>Sordariomycetes</taxon>
        <taxon>Hypocreomycetidae</taxon>
        <taxon>Hypocreales</taxon>
        <taxon>Bionectriaceae</taxon>
        <taxon>Emericellopsis</taxon>
    </lineage>
</organism>
<feature type="transmembrane region" description="Helical" evidence="7">
    <location>
        <begin position="154"/>
        <end position="180"/>
    </location>
</feature>
<feature type="transmembrane region" description="Helical" evidence="7">
    <location>
        <begin position="121"/>
        <end position="142"/>
    </location>
</feature>
<evidence type="ECO:0000256" key="5">
    <source>
        <dbReference type="ARBA" id="ARBA00038359"/>
    </source>
</evidence>
<dbReference type="InterPro" id="IPR049326">
    <property type="entry name" value="Rhodopsin_dom_fungi"/>
</dbReference>
<comment type="subcellular location">
    <subcellularLocation>
        <location evidence="1">Membrane</location>
        <topology evidence="1">Multi-pass membrane protein</topology>
    </subcellularLocation>
</comment>
<feature type="compositionally biased region" description="Gly residues" evidence="6">
    <location>
        <begin position="324"/>
        <end position="335"/>
    </location>
</feature>
<comment type="similarity">
    <text evidence="5">Belongs to the SAT4 family.</text>
</comment>
<dbReference type="InterPro" id="IPR052337">
    <property type="entry name" value="SAT4-like"/>
</dbReference>
<dbReference type="Proteomes" id="UP001055219">
    <property type="component" value="Unassembled WGS sequence"/>
</dbReference>
<feature type="region of interest" description="Disordered" evidence="6">
    <location>
        <begin position="412"/>
        <end position="436"/>
    </location>
</feature>
<name>A0A9P9Y7N9_9HYPO</name>
<dbReference type="RefSeq" id="XP_051365862.1">
    <property type="nucleotide sequence ID" value="XM_051502696.1"/>
</dbReference>
<evidence type="ECO:0000256" key="6">
    <source>
        <dbReference type="SAM" id="MobiDB-lite"/>
    </source>
</evidence>
<keyword evidence="10" id="KW-1185">Reference proteome</keyword>
<evidence type="ECO:0000313" key="9">
    <source>
        <dbReference type="EMBL" id="KAI6785006.1"/>
    </source>
</evidence>
<dbReference type="OrthoDB" id="2988756at2759"/>
<evidence type="ECO:0000259" key="8">
    <source>
        <dbReference type="Pfam" id="PF20684"/>
    </source>
</evidence>
<keyword evidence="4 7" id="KW-0472">Membrane</keyword>
<evidence type="ECO:0000256" key="4">
    <source>
        <dbReference type="ARBA" id="ARBA00023136"/>
    </source>
</evidence>
<keyword evidence="2 7" id="KW-0812">Transmembrane</keyword>
<proteinExistence type="inferred from homology"/>